<dbReference type="InterPro" id="IPR005467">
    <property type="entry name" value="His_kinase_dom"/>
</dbReference>
<evidence type="ECO:0000256" key="3">
    <source>
        <dbReference type="ARBA" id="ARBA00012438"/>
    </source>
</evidence>
<dbReference type="PROSITE" id="PS50109">
    <property type="entry name" value="HIS_KIN"/>
    <property type="match status" value="1"/>
</dbReference>
<dbReference type="Gene3D" id="3.30.565.10">
    <property type="entry name" value="Histidine kinase-like ATPase, C-terminal domain"/>
    <property type="match status" value="1"/>
</dbReference>
<accession>A0ABN6YXX7</accession>
<keyword evidence="8" id="KW-0812">Transmembrane</keyword>
<reference evidence="11" key="1">
    <citation type="journal article" date="2023" name="Int. J. Syst. Evol. Microbiol.">
        <title>Claveliimonas bilis gen. nov., sp. nov., deoxycholic acid-producing bacteria isolated from human faeces, and reclassification of Sellimonas monacensis Zenner et al. 2021 as Claveliimonas monacensis comb. nov.</title>
        <authorList>
            <person name="Hisatomi A."/>
            <person name="Kastawa N.W.E.P.G."/>
            <person name="Song I."/>
            <person name="Ohkuma M."/>
            <person name="Fukiya S."/>
            <person name="Sakamoto M."/>
        </authorList>
    </citation>
    <scope>NUCLEOTIDE SEQUENCE [LARGE SCALE GENOMIC DNA]</scope>
    <source>
        <strain evidence="11">12BBH14</strain>
    </source>
</reference>
<protein>
    <recommendedName>
        <fullName evidence="3">histidine kinase</fullName>
        <ecNumber evidence="3">2.7.13.3</ecNumber>
    </recommendedName>
</protein>
<evidence type="ECO:0000256" key="8">
    <source>
        <dbReference type="SAM" id="Phobius"/>
    </source>
</evidence>
<evidence type="ECO:0000256" key="7">
    <source>
        <dbReference type="ARBA" id="ARBA00023012"/>
    </source>
</evidence>
<evidence type="ECO:0000313" key="11">
    <source>
        <dbReference type="Proteomes" id="UP001305815"/>
    </source>
</evidence>
<proteinExistence type="predicted"/>
<organism evidence="10 11">
    <name type="scientific">Claveliimonas bilis</name>
    <dbReference type="NCBI Taxonomy" id="3028070"/>
    <lineage>
        <taxon>Bacteria</taxon>
        <taxon>Bacillati</taxon>
        <taxon>Bacillota</taxon>
        <taxon>Clostridia</taxon>
        <taxon>Lachnospirales</taxon>
        <taxon>Lachnospiraceae</taxon>
        <taxon>Claveliimonas</taxon>
    </lineage>
</organism>
<evidence type="ECO:0000256" key="1">
    <source>
        <dbReference type="ARBA" id="ARBA00000085"/>
    </source>
</evidence>
<comment type="catalytic activity">
    <reaction evidence="1">
        <text>ATP + protein L-histidine = ADP + protein N-phospho-L-histidine.</text>
        <dbReference type="EC" id="2.7.13.3"/>
    </reaction>
</comment>
<dbReference type="PRINTS" id="PR00344">
    <property type="entry name" value="BCTRLSENSOR"/>
</dbReference>
<evidence type="ECO:0000256" key="5">
    <source>
        <dbReference type="ARBA" id="ARBA00022679"/>
    </source>
</evidence>
<evidence type="ECO:0000259" key="9">
    <source>
        <dbReference type="PROSITE" id="PS50109"/>
    </source>
</evidence>
<dbReference type="InterPro" id="IPR036890">
    <property type="entry name" value="HATPase_C_sf"/>
</dbReference>
<feature type="domain" description="Histidine kinase" evidence="9">
    <location>
        <begin position="100"/>
        <end position="311"/>
    </location>
</feature>
<dbReference type="EMBL" id="AP027742">
    <property type="protein sequence ID" value="BDZ75974.1"/>
    <property type="molecule type" value="Genomic_DNA"/>
</dbReference>
<dbReference type="CDD" id="cd00082">
    <property type="entry name" value="HisKA"/>
    <property type="match status" value="1"/>
</dbReference>
<dbReference type="InterPro" id="IPR036097">
    <property type="entry name" value="HisK_dim/P_sf"/>
</dbReference>
<dbReference type="SUPFAM" id="SSF47384">
    <property type="entry name" value="Homodimeric domain of signal transducing histidine kinase"/>
    <property type="match status" value="1"/>
</dbReference>
<gene>
    <name evidence="10" type="ORF">Lac1_01570</name>
</gene>
<keyword evidence="8" id="KW-0472">Membrane</keyword>
<dbReference type="EC" id="2.7.13.3" evidence="3"/>
<dbReference type="Proteomes" id="UP001305815">
    <property type="component" value="Chromosome"/>
</dbReference>
<dbReference type="Pfam" id="PF02518">
    <property type="entry name" value="HATPase_c"/>
    <property type="match status" value="1"/>
</dbReference>
<dbReference type="SMART" id="SM00387">
    <property type="entry name" value="HATPase_c"/>
    <property type="match status" value="1"/>
</dbReference>
<dbReference type="Gene3D" id="1.10.287.130">
    <property type="match status" value="1"/>
</dbReference>
<dbReference type="InterPro" id="IPR050351">
    <property type="entry name" value="BphY/WalK/GraS-like"/>
</dbReference>
<keyword evidence="6 10" id="KW-0418">Kinase</keyword>
<evidence type="ECO:0000313" key="10">
    <source>
        <dbReference type="EMBL" id="BDZ75974.1"/>
    </source>
</evidence>
<evidence type="ECO:0000256" key="4">
    <source>
        <dbReference type="ARBA" id="ARBA00022553"/>
    </source>
</evidence>
<dbReference type="InterPro" id="IPR003594">
    <property type="entry name" value="HATPase_dom"/>
</dbReference>
<dbReference type="SMART" id="SM00388">
    <property type="entry name" value="HisKA"/>
    <property type="match status" value="1"/>
</dbReference>
<dbReference type="InterPro" id="IPR003661">
    <property type="entry name" value="HisK_dim/P_dom"/>
</dbReference>
<dbReference type="InterPro" id="IPR004358">
    <property type="entry name" value="Sig_transdc_His_kin-like_C"/>
</dbReference>
<evidence type="ECO:0000256" key="2">
    <source>
        <dbReference type="ARBA" id="ARBA00004370"/>
    </source>
</evidence>
<dbReference type="RefSeq" id="WP_316265999.1">
    <property type="nucleotide sequence ID" value="NZ_AP027742.1"/>
</dbReference>
<keyword evidence="8" id="KW-1133">Transmembrane helix</keyword>
<keyword evidence="11" id="KW-1185">Reference proteome</keyword>
<feature type="transmembrane region" description="Helical" evidence="8">
    <location>
        <begin position="7"/>
        <end position="30"/>
    </location>
</feature>
<comment type="subcellular location">
    <subcellularLocation>
        <location evidence="2">Membrane</location>
    </subcellularLocation>
</comment>
<keyword evidence="5" id="KW-0808">Transferase</keyword>
<evidence type="ECO:0000256" key="6">
    <source>
        <dbReference type="ARBA" id="ARBA00022777"/>
    </source>
</evidence>
<dbReference type="PANTHER" id="PTHR45453:SF1">
    <property type="entry name" value="PHOSPHATE REGULON SENSOR PROTEIN PHOR"/>
    <property type="match status" value="1"/>
</dbReference>
<dbReference type="SUPFAM" id="SSF55874">
    <property type="entry name" value="ATPase domain of HSP90 chaperone/DNA topoisomerase II/histidine kinase"/>
    <property type="match status" value="1"/>
</dbReference>
<keyword evidence="4" id="KW-0597">Phosphoprotein</keyword>
<sequence>MRPGMELIVAGTLLGAALIMLLLAVLAMLLTRKNLTEYSRKLSYTLDRMISGDKEIAFEEEKETLIGRIQVKMRQVYEIMQAQADQRWEEKKQMEEIVSDISHQVKTPIANLRMYHELAAQEPEKAGEFMEAEERQIDKLEFLMKTMIKMSRLETGLIEVKPLKNKVYDLIFQAVCTIALKAEKKEIDIEVECSENLEALFDRKWTVEALANILDNAVKYSGKGSRIRIRADRTDYFVRIRVEDEGRGIREDNLPNIFKRFYREKESNDVEGVGIGLYLTRQIIMQEKGFVEALSRQGIGSVFSLHLPADVPETFEG</sequence>
<dbReference type="Pfam" id="PF00512">
    <property type="entry name" value="HisKA"/>
    <property type="match status" value="1"/>
</dbReference>
<dbReference type="GO" id="GO:0016301">
    <property type="term" value="F:kinase activity"/>
    <property type="evidence" value="ECO:0007669"/>
    <property type="project" value="UniProtKB-KW"/>
</dbReference>
<dbReference type="PANTHER" id="PTHR45453">
    <property type="entry name" value="PHOSPHATE REGULON SENSOR PROTEIN PHOR"/>
    <property type="match status" value="1"/>
</dbReference>
<keyword evidence="7" id="KW-0902">Two-component regulatory system</keyword>
<name>A0ABN6YXX7_9FIRM</name>